<dbReference type="AlphaFoldDB" id="A0A9P5PH92"/>
<name>A0A9P5PH92_9AGAR</name>
<proteinExistence type="predicted"/>
<protein>
    <submittedName>
        <fullName evidence="2">Uncharacterized protein</fullName>
    </submittedName>
</protein>
<comment type="caution">
    <text evidence="2">The sequence shown here is derived from an EMBL/GenBank/DDBJ whole genome shotgun (WGS) entry which is preliminary data.</text>
</comment>
<organism evidence="2 3">
    <name type="scientific">Rhodocollybia butyracea</name>
    <dbReference type="NCBI Taxonomy" id="206335"/>
    <lineage>
        <taxon>Eukaryota</taxon>
        <taxon>Fungi</taxon>
        <taxon>Dikarya</taxon>
        <taxon>Basidiomycota</taxon>
        <taxon>Agaricomycotina</taxon>
        <taxon>Agaricomycetes</taxon>
        <taxon>Agaricomycetidae</taxon>
        <taxon>Agaricales</taxon>
        <taxon>Marasmiineae</taxon>
        <taxon>Omphalotaceae</taxon>
        <taxon>Rhodocollybia</taxon>
    </lineage>
</organism>
<accession>A0A9P5PH92</accession>
<keyword evidence="3" id="KW-1185">Reference proteome</keyword>
<evidence type="ECO:0000313" key="2">
    <source>
        <dbReference type="EMBL" id="KAF9062050.1"/>
    </source>
</evidence>
<keyword evidence="1" id="KW-1133">Transmembrane helix</keyword>
<reference evidence="2" key="1">
    <citation type="submission" date="2020-11" db="EMBL/GenBank/DDBJ databases">
        <authorList>
            <consortium name="DOE Joint Genome Institute"/>
            <person name="Ahrendt S."/>
            <person name="Riley R."/>
            <person name="Andreopoulos W."/>
            <person name="Labutti K."/>
            <person name="Pangilinan J."/>
            <person name="Ruiz-Duenas F.J."/>
            <person name="Barrasa J.M."/>
            <person name="Sanchez-Garcia M."/>
            <person name="Camarero S."/>
            <person name="Miyauchi S."/>
            <person name="Serrano A."/>
            <person name="Linde D."/>
            <person name="Babiker R."/>
            <person name="Drula E."/>
            <person name="Ayuso-Fernandez I."/>
            <person name="Pacheco R."/>
            <person name="Padilla G."/>
            <person name="Ferreira P."/>
            <person name="Barriuso J."/>
            <person name="Kellner H."/>
            <person name="Castanera R."/>
            <person name="Alfaro M."/>
            <person name="Ramirez L."/>
            <person name="Pisabarro A.G."/>
            <person name="Kuo A."/>
            <person name="Tritt A."/>
            <person name="Lipzen A."/>
            <person name="He G."/>
            <person name="Yan M."/>
            <person name="Ng V."/>
            <person name="Cullen D."/>
            <person name="Martin F."/>
            <person name="Rosso M.-N."/>
            <person name="Henrissat B."/>
            <person name="Hibbett D."/>
            <person name="Martinez A.T."/>
            <person name="Grigoriev I.V."/>
        </authorList>
    </citation>
    <scope>NUCLEOTIDE SEQUENCE</scope>
    <source>
        <strain evidence="2">AH 40177</strain>
    </source>
</reference>
<dbReference type="EMBL" id="JADNRY010000183">
    <property type="protein sequence ID" value="KAF9062050.1"/>
    <property type="molecule type" value="Genomic_DNA"/>
</dbReference>
<dbReference type="Proteomes" id="UP000772434">
    <property type="component" value="Unassembled WGS sequence"/>
</dbReference>
<feature type="transmembrane region" description="Helical" evidence="1">
    <location>
        <begin position="213"/>
        <end position="233"/>
    </location>
</feature>
<sequence>MPSDSSTLRMFQNCSAGAGYKHSSTSPPPYNSRSAPRVRVKFILSVVLVVALTLITVCSISTEICLSYPTFILSVILSHVPSGDEVVRLTEMLQVIEYVTRVQASSLAFGALVYMWYRVFLVLFNRVSRSSSVASEDSSTSRSEKFISSVYVPILLAVVVLNDSIYNQYRSSSLSAILPSLFAPSPSPITLYVFGVDMVPGVLVRLGWMTARALPVCAVEATVLFIILYLVGWCTSSSAVTSTDLEKADRLAPPMYDDDECAPVYDVNMYYIPYEMYCLDEKVNVQLDSENPDQVN</sequence>
<evidence type="ECO:0000313" key="3">
    <source>
        <dbReference type="Proteomes" id="UP000772434"/>
    </source>
</evidence>
<feature type="transmembrane region" description="Helical" evidence="1">
    <location>
        <begin position="107"/>
        <end position="125"/>
    </location>
</feature>
<dbReference type="OrthoDB" id="3065916at2759"/>
<keyword evidence="1" id="KW-0812">Transmembrane</keyword>
<gene>
    <name evidence="2" type="ORF">BDP27DRAFT_1337168</name>
</gene>
<evidence type="ECO:0000256" key="1">
    <source>
        <dbReference type="SAM" id="Phobius"/>
    </source>
</evidence>
<feature type="transmembrane region" description="Helical" evidence="1">
    <location>
        <begin position="42"/>
        <end position="62"/>
    </location>
</feature>
<keyword evidence="1" id="KW-0472">Membrane</keyword>